<gene>
    <name evidence="2" type="ORF">CEXT_250721</name>
</gene>
<organism evidence="2 3">
    <name type="scientific">Caerostris extrusa</name>
    <name type="common">Bark spider</name>
    <name type="synonym">Caerostris bankana</name>
    <dbReference type="NCBI Taxonomy" id="172846"/>
    <lineage>
        <taxon>Eukaryota</taxon>
        <taxon>Metazoa</taxon>
        <taxon>Ecdysozoa</taxon>
        <taxon>Arthropoda</taxon>
        <taxon>Chelicerata</taxon>
        <taxon>Arachnida</taxon>
        <taxon>Araneae</taxon>
        <taxon>Araneomorphae</taxon>
        <taxon>Entelegynae</taxon>
        <taxon>Araneoidea</taxon>
        <taxon>Araneidae</taxon>
        <taxon>Caerostris</taxon>
    </lineage>
</organism>
<accession>A0AAV4PQA1</accession>
<comment type="caution">
    <text evidence="2">The sequence shown here is derived from an EMBL/GenBank/DDBJ whole genome shotgun (WGS) entry which is preliminary data.</text>
</comment>
<dbReference type="EMBL" id="BPLR01004972">
    <property type="protein sequence ID" value="GIX98854.1"/>
    <property type="molecule type" value="Genomic_DNA"/>
</dbReference>
<keyword evidence="3" id="KW-1185">Reference proteome</keyword>
<evidence type="ECO:0000313" key="2">
    <source>
        <dbReference type="EMBL" id="GIX98854.1"/>
    </source>
</evidence>
<feature type="region of interest" description="Disordered" evidence="1">
    <location>
        <begin position="1"/>
        <end position="25"/>
    </location>
</feature>
<protein>
    <submittedName>
        <fullName evidence="2">Uncharacterized protein</fullName>
    </submittedName>
</protein>
<dbReference type="AlphaFoldDB" id="A0AAV4PQA1"/>
<feature type="compositionally biased region" description="Polar residues" evidence="1">
    <location>
        <begin position="15"/>
        <end position="25"/>
    </location>
</feature>
<evidence type="ECO:0000313" key="3">
    <source>
        <dbReference type="Proteomes" id="UP001054945"/>
    </source>
</evidence>
<name>A0AAV4PQA1_CAEEX</name>
<sequence>MSVSKTDSGKWALSQPPQRKSTNRRYSTQLRNIIRCLCQGSCNILRNCMPLLNSRNWVTLGGLSKLECSANTFKQRGVTTVVIKVTITKVDDADLVKTQLFKMSSRL</sequence>
<proteinExistence type="predicted"/>
<reference evidence="2 3" key="1">
    <citation type="submission" date="2021-06" db="EMBL/GenBank/DDBJ databases">
        <title>Caerostris extrusa draft genome.</title>
        <authorList>
            <person name="Kono N."/>
            <person name="Arakawa K."/>
        </authorList>
    </citation>
    <scope>NUCLEOTIDE SEQUENCE [LARGE SCALE GENOMIC DNA]</scope>
</reference>
<evidence type="ECO:0000256" key="1">
    <source>
        <dbReference type="SAM" id="MobiDB-lite"/>
    </source>
</evidence>
<dbReference type="Proteomes" id="UP001054945">
    <property type="component" value="Unassembled WGS sequence"/>
</dbReference>